<evidence type="ECO:0000256" key="1">
    <source>
        <dbReference type="SAM" id="MobiDB-lite"/>
    </source>
</evidence>
<accession>A0A481W251</accession>
<name>A0A481W251_9CAUD</name>
<dbReference type="InterPro" id="IPR035343">
    <property type="entry name" value="Gp68"/>
</dbReference>
<proteinExistence type="predicted"/>
<evidence type="ECO:0000259" key="2">
    <source>
        <dbReference type="Pfam" id="PF17469"/>
    </source>
</evidence>
<keyword evidence="4" id="KW-1185">Reference proteome</keyword>
<feature type="region of interest" description="Disordered" evidence="1">
    <location>
        <begin position="1"/>
        <end position="29"/>
    </location>
</feature>
<dbReference type="GeneID" id="64871212"/>
<dbReference type="Proteomes" id="UP000293430">
    <property type="component" value="Segment"/>
</dbReference>
<evidence type="ECO:0000313" key="4">
    <source>
        <dbReference type="Proteomes" id="UP000293430"/>
    </source>
</evidence>
<feature type="domain" description="Gp68-like predicted RNA polymerase component" evidence="2">
    <location>
        <begin position="12"/>
        <end position="84"/>
    </location>
</feature>
<dbReference type="Pfam" id="PF17469">
    <property type="entry name" value="GP68"/>
    <property type="match status" value="1"/>
</dbReference>
<dbReference type="RefSeq" id="YP_010061593.1">
    <property type="nucleotide sequence ID" value="NC_054784.1"/>
</dbReference>
<sequence length="86" mass="9811">MTAYGPDNPREWDPNHRTLSTRHAPHETSGLVRMHRAGHSGQQIMKLMKIKARELTKHFGAEIDAEQAAHAQGRQIYDALIKRSRT</sequence>
<evidence type="ECO:0000313" key="3">
    <source>
        <dbReference type="EMBL" id="QBJ00255.1"/>
    </source>
</evidence>
<organism evidence="3 4">
    <name type="scientific">Mycobacterium phage Pharaoh</name>
    <dbReference type="NCBI Taxonomy" id="2530140"/>
    <lineage>
        <taxon>Viruses</taxon>
        <taxon>Duplodnaviria</taxon>
        <taxon>Heunggongvirae</taxon>
        <taxon>Uroviricota</taxon>
        <taxon>Caudoviricetes</taxon>
        <taxon>Pharaohvirus</taxon>
        <taxon>Pharaohvirus pharaoh</taxon>
    </lineage>
</organism>
<gene>
    <name evidence="3" type="primary">67</name>
    <name evidence="3" type="ORF">SEA_PHARAOH_67</name>
</gene>
<dbReference type="EMBL" id="MK524530">
    <property type="protein sequence ID" value="QBJ00255.1"/>
    <property type="molecule type" value="Genomic_DNA"/>
</dbReference>
<dbReference type="KEGG" id="vg:64871212"/>
<protein>
    <recommendedName>
        <fullName evidence="2">Gp68-like predicted RNA polymerase component domain-containing protein</fullName>
    </recommendedName>
</protein>
<reference evidence="3 4" key="1">
    <citation type="submission" date="2019-02" db="EMBL/GenBank/DDBJ databases">
        <authorList>
            <person name="Liuzzo S."/>
            <person name="Smith M.A."/>
            <person name="Garlena R.A."/>
            <person name="Russell D.A."/>
            <person name="Pope W.H."/>
            <person name="Jacobs-Sera D."/>
            <person name="Hatfull G.F."/>
        </authorList>
    </citation>
    <scope>NUCLEOTIDE SEQUENCE [LARGE SCALE GENOMIC DNA]</scope>
</reference>